<dbReference type="AlphaFoldDB" id="A0A0T6BIM1"/>
<dbReference type="GeneID" id="82855147"/>
<evidence type="ECO:0008006" key="7">
    <source>
        <dbReference type="Google" id="ProtNLM"/>
    </source>
</evidence>
<dbReference type="RefSeq" id="WP_048355732.1">
    <property type="nucleotide sequence ID" value="NZ_CP035232.1"/>
</dbReference>
<organism evidence="1 4">
    <name type="scientific">Bacillus glycinifermentans</name>
    <dbReference type="NCBI Taxonomy" id="1664069"/>
    <lineage>
        <taxon>Bacteria</taxon>
        <taxon>Bacillati</taxon>
        <taxon>Bacillota</taxon>
        <taxon>Bacilli</taxon>
        <taxon>Bacillales</taxon>
        <taxon>Bacillaceae</taxon>
        <taxon>Bacillus</taxon>
    </lineage>
</organism>
<dbReference type="Proteomes" id="UP000036168">
    <property type="component" value="Unassembled WGS sequence"/>
</dbReference>
<evidence type="ECO:0000313" key="4">
    <source>
        <dbReference type="Proteomes" id="UP000036168"/>
    </source>
</evidence>
<dbReference type="EMBL" id="JARRTL010000003">
    <property type="protein sequence ID" value="MEC0483372.1"/>
    <property type="molecule type" value="Genomic_DNA"/>
</dbReference>
<dbReference type="EMBL" id="CP035232">
    <property type="protein sequence ID" value="QAT67100.1"/>
    <property type="molecule type" value="Genomic_DNA"/>
</dbReference>
<reference evidence="1" key="2">
    <citation type="submission" date="2015-10" db="EMBL/GenBank/DDBJ databases">
        <authorList>
            <person name="Gilbert D.G."/>
        </authorList>
    </citation>
    <scope>NUCLEOTIDE SEQUENCE</scope>
    <source>
        <strain evidence="1">GO-13</strain>
    </source>
</reference>
<evidence type="ECO:0000313" key="2">
    <source>
        <dbReference type="EMBL" id="MEC0483372.1"/>
    </source>
</evidence>
<evidence type="ECO:0000313" key="1">
    <source>
        <dbReference type="EMBL" id="KRT88318.1"/>
    </source>
</evidence>
<evidence type="ECO:0000313" key="6">
    <source>
        <dbReference type="Proteomes" id="UP001341297"/>
    </source>
</evidence>
<keyword evidence="6" id="KW-1185">Reference proteome</keyword>
<dbReference type="Proteomes" id="UP001341297">
    <property type="component" value="Unassembled WGS sequence"/>
</dbReference>
<sequence>MNFTINASDFLRGLEVTNDEVIEAAAEAMEDNTDDLARIAQNIAPIKKGILRRGMKKKFTLTRNRMIGEVSFRAVENGFNYAIWTHEADYNLGPASAQASGTDGYTVGNKYLERPLKGESDRYLRNVENAVRRVLR</sequence>
<reference evidence="3 5" key="3">
    <citation type="submission" date="2019-01" db="EMBL/GenBank/DDBJ databases">
        <title>Genome sequence of Bacillus glycinifermentans SRCM103574.</title>
        <authorList>
            <person name="Kong H.-J."/>
            <person name="Jeong S.-Y."/>
            <person name="Jeong D.-Y."/>
        </authorList>
    </citation>
    <scope>NUCLEOTIDE SEQUENCE [LARGE SCALE GENOMIC DNA]</scope>
    <source>
        <strain evidence="3 5">SRCM103574</strain>
    </source>
</reference>
<reference evidence="2 6" key="4">
    <citation type="submission" date="2023-03" db="EMBL/GenBank/DDBJ databases">
        <title>Agriculturally important microbes genome sequencing.</title>
        <authorList>
            <person name="Dunlap C."/>
        </authorList>
    </citation>
    <scope>NUCLEOTIDE SEQUENCE [LARGE SCALE GENOMIC DNA]</scope>
    <source>
        <strain evidence="2 6">CBP-3203</strain>
    </source>
</reference>
<evidence type="ECO:0000313" key="5">
    <source>
        <dbReference type="Proteomes" id="UP000288675"/>
    </source>
</evidence>
<dbReference type="Proteomes" id="UP000288675">
    <property type="component" value="Chromosome"/>
</dbReference>
<dbReference type="OrthoDB" id="2893000at2"/>
<dbReference type="EMBL" id="LECW02000067">
    <property type="protein sequence ID" value="KRT88318.1"/>
    <property type="molecule type" value="Genomic_DNA"/>
</dbReference>
<accession>A0A0T6BIM1</accession>
<evidence type="ECO:0000313" key="3">
    <source>
        <dbReference type="EMBL" id="QAT67100.1"/>
    </source>
</evidence>
<reference evidence="1 4" key="1">
    <citation type="journal article" date="2015" name="Int. J. Syst. Evol. Microbiol.">
        <title>Bacillus glycinifermentans sp. nov., isolated from fermented soybean paste.</title>
        <authorList>
            <person name="Kim S.J."/>
            <person name="Dunlap C.A."/>
            <person name="Kwon S.W."/>
            <person name="Rooney A.P."/>
        </authorList>
    </citation>
    <scope>NUCLEOTIDE SEQUENCE [LARGE SCALE GENOMIC DNA]</scope>
    <source>
        <strain evidence="1 4">GO-13</strain>
    </source>
</reference>
<gene>
    <name evidence="1" type="ORF">AB447_207915</name>
    <name evidence="3" type="ORF">EQZ20_20940</name>
    <name evidence="2" type="ORF">P8828_00665</name>
</gene>
<proteinExistence type="predicted"/>
<protein>
    <recommendedName>
        <fullName evidence="7">HK97 gp10 family phage protein</fullName>
    </recommendedName>
</protein>
<name>A0A0T6BIM1_9BACI</name>